<protein>
    <submittedName>
        <fullName evidence="1">Uncharacterized protein</fullName>
    </submittedName>
</protein>
<comment type="caution">
    <text evidence="1">The sequence shown here is derived from an EMBL/GenBank/DDBJ whole genome shotgun (WGS) entry which is preliminary data.</text>
</comment>
<proteinExistence type="predicted"/>
<evidence type="ECO:0000313" key="2">
    <source>
        <dbReference type="Proteomes" id="UP000252139"/>
    </source>
</evidence>
<organism evidence="1 2">
    <name type="scientific">Rhizopus azygosporus</name>
    <name type="common">Rhizopus microsporus var. azygosporus</name>
    <dbReference type="NCBI Taxonomy" id="86630"/>
    <lineage>
        <taxon>Eukaryota</taxon>
        <taxon>Fungi</taxon>
        <taxon>Fungi incertae sedis</taxon>
        <taxon>Mucoromycota</taxon>
        <taxon>Mucoromycotina</taxon>
        <taxon>Mucoromycetes</taxon>
        <taxon>Mucorales</taxon>
        <taxon>Mucorineae</taxon>
        <taxon>Rhizopodaceae</taxon>
        <taxon>Rhizopus</taxon>
    </lineage>
</organism>
<reference evidence="1 2" key="1">
    <citation type="journal article" date="2018" name="G3 (Bethesda)">
        <title>Phylogenetic and Phylogenomic Definition of Rhizopus Species.</title>
        <authorList>
            <person name="Gryganskyi A.P."/>
            <person name="Golan J."/>
            <person name="Dolatabadi S."/>
            <person name="Mondo S."/>
            <person name="Robb S."/>
            <person name="Idnurm A."/>
            <person name="Muszewska A."/>
            <person name="Steczkiewicz K."/>
            <person name="Masonjones S."/>
            <person name="Liao H.L."/>
            <person name="Gajdeczka M.T."/>
            <person name="Anike F."/>
            <person name="Vuek A."/>
            <person name="Anishchenko I.M."/>
            <person name="Voigt K."/>
            <person name="de Hoog G.S."/>
            <person name="Smith M.E."/>
            <person name="Heitman J."/>
            <person name="Vilgalys R."/>
            <person name="Stajich J.E."/>
        </authorList>
    </citation>
    <scope>NUCLEOTIDE SEQUENCE [LARGE SCALE GENOMIC DNA]</scope>
    <source>
        <strain evidence="1 2">CBS 357.93</strain>
    </source>
</reference>
<keyword evidence="2" id="KW-1185">Reference proteome</keyword>
<evidence type="ECO:0000313" key="1">
    <source>
        <dbReference type="EMBL" id="RCH90985.1"/>
    </source>
</evidence>
<dbReference type="Proteomes" id="UP000252139">
    <property type="component" value="Unassembled WGS sequence"/>
</dbReference>
<dbReference type="AlphaFoldDB" id="A0A367JM57"/>
<name>A0A367JM57_RHIAZ</name>
<accession>A0A367JM57</accession>
<gene>
    <name evidence="1" type="ORF">CU097_012059</name>
</gene>
<dbReference type="EMBL" id="PJQL01001038">
    <property type="protein sequence ID" value="RCH90985.1"/>
    <property type="molecule type" value="Genomic_DNA"/>
</dbReference>
<sequence length="75" mass="8033">MGTLLHHWCPPQAQLHILWSGPSRLSIASNGSPVGMAIVSHFIPAATTSMGPSDSGLLPSDKNHQLPRAMISFFQ</sequence>